<dbReference type="PANTHER" id="PTHR46409:SF1">
    <property type="entry name" value="HTH PSQ-TYPE DOMAIN-CONTAINING PROTEIN"/>
    <property type="match status" value="1"/>
</dbReference>
<dbReference type="EMBL" id="OU893333">
    <property type="protein sequence ID" value="CAG9789165.1"/>
    <property type="molecule type" value="Genomic_DNA"/>
</dbReference>
<dbReference type="PANTHER" id="PTHR46409">
    <property type="entry name" value="HTH PSQ-TYPE DOMAIN-CONTAINING PROTEIN"/>
    <property type="match status" value="1"/>
</dbReference>
<protein>
    <submittedName>
        <fullName evidence="1">Uncharacterized protein</fullName>
    </submittedName>
</protein>
<gene>
    <name evidence="1" type="ORF">DIATSA_LOCUS6921</name>
</gene>
<keyword evidence="2" id="KW-1185">Reference proteome</keyword>
<reference evidence="1" key="2">
    <citation type="submission" date="2022-10" db="EMBL/GenBank/DDBJ databases">
        <authorList>
            <consortium name="ENA_rothamsted_submissions"/>
            <consortium name="culmorum"/>
            <person name="King R."/>
        </authorList>
    </citation>
    <scope>NUCLEOTIDE SEQUENCE</scope>
</reference>
<dbReference type="Proteomes" id="UP001153714">
    <property type="component" value="Chromosome 2"/>
</dbReference>
<name>A0A9N9R442_9NEOP</name>
<organism evidence="1 2">
    <name type="scientific">Diatraea saccharalis</name>
    <name type="common">sugarcane borer</name>
    <dbReference type="NCBI Taxonomy" id="40085"/>
    <lineage>
        <taxon>Eukaryota</taxon>
        <taxon>Metazoa</taxon>
        <taxon>Ecdysozoa</taxon>
        <taxon>Arthropoda</taxon>
        <taxon>Hexapoda</taxon>
        <taxon>Insecta</taxon>
        <taxon>Pterygota</taxon>
        <taxon>Neoptera</taxon>
        <taxon>Endopterygota</taxon>
        <taxon>Lepidoptera</taxon>
        <taxon>Glossata</taxon>
        <taxon>Ditrysia</taxon>
        <taxon>Pyraloidea</taxon>
        <taxon>Crambidae</taxon>
        <taxon>Crambinae</taxon>
        <taxon>Diatraea</taxon>
    </lineage>
</organism>
<evidence type="ECO:0000313" key="1">
    <source>
        <dbReference type="EMBL" id="CAG9789165.1"/>
    </source>
</evidence>
<dbReference type="AlphaFoldDB" id="A0A9N9R442"/>
<dbReference type="OrthoDB" id="6617942at2759"/>
<accession>A0A9N9R442</accession>
<evidence type="ECO:0000313" key="2">
    <source>
        <dbReference type="Proteomes" id="UP001153714"/>
    </source>
</evidence>
<sequence length="131" mass="14862">MSLDGNTSGPKEYSGPIGKQLAICENKPLASFCAVADNVPKLSNNIMKELSTDQKYLYEKCHAVMTGSCSPKLANRQPGKKAHSRWLTTANRILRFYNGELFIWEDAEDLYQQYIYHCSPLVKWSDELRAI</sequence>
<reference evidence="1" key="1">
    <citation type="submission" date="2021-12" db="EMBL/GenBank/DDBJ databases">
        <authorList>
            <person name="King R."/>
        </authorList>
    </citation>
    <scope>NUCLEOTIDE SEQUENCE</scope>
</reference>
<proteinExistence type="predicted"/>